<sequence>MSKRSLDVSELYSPCISEYLTHFVVLGTKGTSNSTTRSKRHRLATHSSRVQFIKIDVDESPEVSQEFGVEAMPTFVLVKRVKEVDRVVGAKIDELEKKVAKHREAFHYLSMILL</sequence>
<dbReference type="Gene3D" id="3.40.30.10">
    <property type="entry name" value="Glutaredoxin"/>
    <property type="match status" value="1"/>
</dbReference>
<proteinExistence type="predicted"/>
<evidence type="ECO:0000259" key="1">
    <source>
        <dbReference type="Pfam" id="PF00085"/>
    </source>
</evidence>
<keyword evidence="3" id="KW-1185">Reference proteome</keyword>
<dbReference type="AlphaFoldDB" id="A0AAV8U761"/>
<dbReference type="SUPFAM" id="SSF52833">
    <property type="entry name" value="Thioredoxin-like"/>
    <property type="match status" value="1"/>
</dbReference>
<dbReference type="Proteomes" id="UP001159364">
    <property type="component" value="Linkage Group LG01"/>
</dbReference>
<dbReference type="CDD" id="cd02947">
    <property type="entry name" value="TRX_family"/>
    <property type="match status" value="1"/>
</dbReference>
<evidence type="ECO:0000313" key="3">
    <source>
        <dbReference type="Proteomes" id="UP001159364"/>
    </source>
</evidence>
<accession>A0AAV8U761</accession>
<gene>
    <name evidence="2" type="ORF">K2173_020166</name>
</gene>
<protein>
    <recommendedName>
        <fullName evidence="1">Thioredoxin domain-containing protein</fullName>
    </recommendedName>
</protein>
<dbReference type="InterPro" id="IPR013766">
    <property type="entry name" value="Thioredoxin_domain"/>
</dbReference>
<dbReference type="Pfam" id="PF00085">
    <property type="entry name" value="Thioredoxin"/>
    <property type="match status" value="1"/>
</dbReference>
<dbReference type="PANTHER" id="PTHR10438">
    <property type="entry name" value="THIOREDOXIN"/>
    <property type="match status" value="1"/>
</dbReference>
<name>A0AAV8U761_9ROSI</name>
<dbReference type="InterPro" id="IPR050620">
    <property type="entry name" value="Thioredoxin_H-type-like"/>
</dbReference>
<evidence type="ECO:0000313" key="2">
    <source>
        <dbReference type="EMBL" id="KAJ8775162.1"/>
    </source>
</evidence>
<dbReference type="InterPro" id="IPR036249">
    <property type="entry name" value="Thioredoxin-like_sf"/>
</dbReference>
<comment type="caution">
    <text evidence="2">The sequence shown here is derived from an EMBL/GenBank/DDBJ whole genome shotgun (WGS) entry which is preliminary data.</text>
</comment>
<reference evidence="2 3" key="1">
    <citation type="submission" date="2021-09" db="EMBL/GenBank/DDBJ databases">
        <title>Genomic insights and catalytic innovation underlie evolution of tropane alkaloids biosynthesis.</title>
        <authorList>
            <person name="Wang Y.-J."/>
            <person name="Tian T."/>
            <person name="Huang J.-P."/>
            <person name="Huang S.-X."/>
        </authorList>
    </citation>
    <scope>NUCLEOTIDE SEQUENCE [LARGE SCALE GENOMIC DNA]</scope>
    <source>
        <strain evidence="2">KIB-2018</strain>
        <tissue evidence="2">Leaf</tissue>
    </source>
</reference>
<organism evidence="2 3">
    <name type="scientific">Erythroxylum novogranatense</name>
    <dbReference type="NCBI Taxonomy" id="1862640"/>
    <lineage>
        <taxon>Eukaryota</taxon>
        <taxon>Viridiplantae</taxon>
        <taxon>Streptophyta</taxon>
        <taxon>Embryophyta</taxon>
        <taxon>Tracheophyta</taxon>
        <taxon>Spermatophyta</taxon>
        <taxon>Magnoliopsida</taxon>
        <taxon>eudicotyledons</taxon>
        <taxon>Gunneridae</taxon>
        <taxon>Pentapetalae</taxon>
        <taxon>rosids</taxon>
        <taxon>fabids</taxon>
        <taxon>Malpighiales</taxon>
        <taxon>Erythroxylaceae</taxon>
        <taxon>Erythroxylum</taxon>
    </lineage>
</organism>
<dbReference type="EMBL" id="JAIWQS010000001">
    <property type="protein sequence ID" value="KAJ8775162.1"/>
    <property type="molecule type" value="Genomic_DNA"/>
</dbReference>
<feature type="domain" description="Thioredoxin" evidence="1">
    <location>
        <begin position="43"/>
        <end position="100"/>
    </location>
</feature>
<dbReference type="PANTHER" id="PTHR10438:SF413">
    <property type="entry name" value="THIOREDOXIN H2"/>
    <property type="match status" value="1"/>
</dbReference>